<dbReference type="EMBL" id="NMUH01005490">
    <property type="protein sequence ID" value="MQM12904.1"/>
    <property type="molecule type" value="Genomic_DNA"/>
</dbReference>
<dbReference type="OrthoDB" id="6768573at2759"/>
<evidence type="ECO:0000313" key="2">
    <source>
        <dbReference type="EMBL" id="MQM12904.1"/>
    </source>
</evidence>
<feature type="compositionally biased region" description="Basic and acidic residues" evidence="1">
    <location>
        <begin position="181"/>
        <end position="196"/>
    </location>
</feature>
<dbReference type="Proteomes" id="UP000652761">
    <property type="component" value="Unassembled WGS sequence"/>
</dbReference>
<evidence type="ECO:0000313" key="3">
    <source>
        <dbReference type="Proteomes" id="UP000652761"/>
    </source>
</evidence>
<sequence length="563" mass="60862">MAAAWNNESDSNSESSSSDEEEEKVNLAFMVNIEDKFQEGFVESTSNSAEDVVKEPAINSGSKGKGVATKIPLLTRKAHRRSHKKKNLKVNMKPVIERLNAQGEILCYVQSDIFSIFISQSSGAKELAGVKAVLRGMRNELGSMKELVLNLSDLVRAQLSFPAPPAPTQAIPEVSGPLGPKNEEDVRPPEPSEEAVKPSGPNVVEETNQFEPAKEASGPPRPSVEKSGPPRPVEEESGPSGPVESEAEQVRVEAPVEAVVVPPEPPISSPLHNPAPSSPPSSSTAPPAPATFKQPLPKHISSPTPFHTTSSSPVSYSIIPPPPIFEAPPASSSSAGPSSSGPSSAKPSVPPPPTSHSTLHPPTPPSFTTLIPEGTRIPGVVIEDIKDEFEEKEIKLIIYFQMYNDYRYLNNLPKVQLGQFRGAIALLRTENPVNSSIQVDFATLKMPDIVFLPSLHSLVVDSAMGPIIFERYARVMGMIHIQKGNLLAFHNFLFREYHSGHIKSDVLSPSSGSAASKFQSISGQHASFGTSSSYKLSLGKDEYANFLEAQRQLHIQRMIIHKK</sequence>
<reference evidence="2" key="1">
    <citation type="submission" date="2017-07" db="EMBL/GenBank/DDBJ databases">
        <title>Taro Niue Genome Assembly and Annotation.</title>
        <authorList>
            <person name="Atibalentja N."/>
            <person name="Keating K."/>
            <person name="Fields C.J."/>
        </authorList>
    </citation>
    <scope>NUCLEOTIDE SEQUENCE</scope>
    <source>
        <strain evidence="2">Niue_2</strain>
        <tissue evidence="2">Leaf</tissue>
    </source>
</reference>
<gene>
    <name evidence="2" type="ORF">Taro_045820</name>
</gene>
<comment type="caution">
    <text evidence="2">The sequence shown here is derived from an EMBL/GenBank/DDBJ whole genome shotgun (WGS) entry which is preliminary data.</text>
</comment>
<feature type="compositionally biased region" description="Low complexity" evidence="1">
    <location>
        <begin position="1"/>
        <end position="16"/>
    </location>
</feature>
<proteinExistence type="predicted"/>
<feature type="compositionally biased region" description="Low complexity" evidence="1">
    <location>
        <begin position="301"/>
        <end position="318"/>
    </location>
</feature>
<evidence type="ECO:0000256" key="1">
    <source>
        <dbReference type="SAM" id="MobiDB-lite"/>
    </source>
</evidence>
<organism evidence="2 3">
    <name type="scientific">Colocasia esculenta</name>
    <name type="common">Wild taro</name>
    <name type="synonym">Arum esculentum</name>
    <dbReference type="NCBI Taxonomy" id="4460"/>
    <lineage>
        <taxon>Eukaryota</taxon>
        <taxon>Viridiplantae</taxon>
        <taxon>Streptophyta</taxon>
        <taxon>Embryophyta</taxon>
        <taxon>Tracheophyta</taxon>
        <taxon>Spermatophyta</taxon>
        <taxon>Magnoliopsida</taxon>
        <taxon>Liliopsida</taxon>
        <taxon>Araceae</taxon>
        <taxon>Aroideae</taxon>
        <taxon>Colocasieae</taxon>
        <taxon>Colocasia</taxon>
    </lineage>
</organism>
<dbReference type="AlphaFoldDB" id="A0A843X5C7"/>
<name>A0A843X5C7_COLES</name>
<keyword evidence="3" id="KW-1185">Reference proteome</keyword>
<accession>A0A843X5C7</accession>
<feature type="region of interest" description="Disordered" evidence="1">
    <location>
        <begin position="1"/>
        <end position="24"/>
    </location>
</feature>
<feature type="region of interest" description="Disordered" evidence="1">
    <location>
        <begin position="163"/>
        <end position="372"/>
    </location>
</feature>
<feature type="compositionally biased region" description="Low complexity" evidence="1">
    <location>
        <begin position="252"/>
        <end position="261"/>
    </location>
</feature>
<protein>
    <submittedName>
        <fullName evidence="2">Uncharacterized protein</fullName>
    </submittedName>
</protein>
<feature type="compositionally biased region" description="Low complexity" evidence="1">
    <location>
        <begin position="327"/>
        <end position="347"/>
    </location>
</feature>